<keyword evidence="3 4" id="KW-0597">Phosphoprotein</keyword>
<dbReference type="InterPro" id="IPR004358">
    <property type="entry name" value="Sig_transdc_His_kin-like_C"/>
</dbReference>
<dbReference type="InterPro" id="IPR001789">
    <property type="entry name" value="Sig_transdc_resp-reg_receiver"/>
</dbReference>
<name>A0ABT5EAC8_9BACT</name>
<dbReference type="CDD" id="cd00075">
    <property type="entry name" value="HATPase"/>
    <property type="match status" value="1"/>
</dbReference>
<feature type="domain" description="Histidine kinase" evidence="5">
    <location>
        <begin position="146"/>
        <end position="362"/>
    </location>
</feature>
<dbReference type="PROSITE" id="PS50109">
    <property type="entry name" value="HIS_KIN"/>
    <property type="match status" value="1"/>
</dbReference>
<dbReference type="InterPro" id="IPR036097">
    <property type="entry name" value="HisK_dim/P_sf"/>
</dbReference>
<feature type="domain" description="Response regulatory" evidence="6">
    <location>
        <begin position="7"/>
        <end position="124"/>
    </location>
</feature>
<keyword evidence="8" id="KW-1185">Reference proteome</keyword>
<proteinExistence type="predicted"/>
<feature type="domain" description="Response regulatory" evidence="6">
    <location>
        <begin position="376"/>
        <end position="487"/>
    </location>
</feature>
<accession>A0ABT5EAC8</accession>
<evidence type="ECO:0000313" key="7">
    <source>
        <dbReference type="EMBL" id="MDC0722809.1"/>
    </source>
</evidence>
<evidence type="ECO:0000256" key="2">
    <source>
        <dbReference type="ARBA" id="ARBA00012438"/>
    </source>
</evidence>
<feature type="modified residue" description="4-aspartylphosphate" evidence="4">
    <location>
        <position position="427"/>
    </location>
</feature>
<dbReference type="SUPFAM" id="SSF52172">
    <property type="entry name" value="CheY-like"/>
    <property type="match status" value="2"/>
</dbReference>
<dbReference type="InterPro" id="IPR005467">
    <property type="entry name" value="His_kinase_dom"/>
</dbReference>
<dbReference type="EC" id="2.7.13.3" evidence="2"/>
<organism evidence="7 8">
    <name type="scientific">Nannocystis bainbridge</name>
    <dbReference type="NCBI Taxonomy" id="2995303"/>
    <lineage>
        <taxon>Bacteria</taxon>
        <taxon>Pseudomonadati</taxon>
        <taxon>Myxococcota</taxon>
        <taxon>Polyangia</taxon>
        <taxon>Nannocystales</taxon>
        <taxon>Nannocystaceae</taxon>
        <taxon>Nannocystis</taxon>
    </lineage>
</organism>
<reference evidence="7 8" key="1">
    <citation type="submission" date="2022-11" db="EMBL/GenBank/DDBJ databases">
        <title>Minimal conservation of predation-associated metabolite biosynthetic gene clusters underscores biosynthetic potential of Myxococcota including descriptions for ten novel species: Archangium lansinium sp. nov., Myxococcus landrumus sp. nov., Nannocystis bai.</title>
        <authorList>
            <person name="Ahearne A."/>
            <person name="Stevens C."/>
            <person name="Dowd S."/>
        </authorList>
    </citation>
    <scope>NUCLEOTIDE SEQUENCE [LARGE SCALE GENOMIC DNA]</scope>
    <source>
        <strain evidence="7 8">BB15-2</strain>
    </source>
</reference>
<dbReference type="Pfam" id="PF00512">
    <property type="entry name" value="HisKA"/>
    <property type="match status" value="1"/>
</dbReference>
<dbReference type="InterPro" id="IPR036890">
    <property type="entry name" value="HATPase_C_sf"/>
</dbReference>
<evidence type="ECO:0000259" key="6">
    <source>
        <dbReference type="PROSITE" id="PS50110"/>
    </source>
</evidence>
<dbReference type="PROSITE" id="PS50110">
    <property type="entry name" value="RESPONSE_REGULATORY"/>
    <property type="match status" value="2"/>
</dbReference>
<dbReference type="Gene3D" id="3.40.50.2300">
    <property type="match status" value="2"/>
</dbReference>
<dbReference type="CDD" id="cd00082">
    <property type="entry name" value="HisKA"/>
    <property type="match status" value="1"/>
</dbReference>
<dbReference type="Pfam" id="PF00072">
    <property type="entry name" value="Response_reg"/>
    <property type="match status" value="2"/>
</dbReference>
<dbReference type="Proteomes" id="UP001221686">
    <property type="component" value="Unassembled WGS sequence"/>
</dbReference>
<comment type="catalytic activity">
    <reaction evidence="1">
        <text>ATP + protein L-histidine = ADP + protein N-phospho-L-histidine.</text>
        <dbReference type="EC" id="2.7.13.3"/>
    </reaction>
</comment>
<dbReference type="Gene3D" id="3.30.565.10">
    <property type="entry name" value="Histidine kinase-like ATPase, C-terminal domain"/>
    <property type="match status" value="1"/>
</dbReference>
<dbReference type="SMART" id="SM00448">
    <property type="entry name" value="REC"/>
    <property type="match status" value="2"/>
</dbReference>
<dbReference type="SMART" id="SM00388">
    <property type="entry name" value="HisKA"/>
    <property type="match status" value="1"/>
</dbReference>
<evidence type="ECO:0000256" key="1">
    <source>
        <dbReference type="ARBA" id="ARBA00000085"/>
    </source>
</evidence>
<comment type="caution">
    <text evidence="7">The sequence shown here is derived from an EMBL/GenBank/DDBJ whole genome shotgun (WGS) entry which is preliminary data.</text>
</comment>
<protein>
    <recommendedName>
        <fullName evidence="2">histidine kinase</fullName>
        <ecNumber evidence="2">2.7.13.3</ecNumber>
    </recommendedName>
</protein>
<evidence type="ECO:0000256" key="3">
    <source>
        <dbReference type="ARBA" id="ARBA00022553"/>
    </source>
</evidence>
<dbReference type="InterPro" id="IPR011006">
    <property type="entry name" value="CheY-like_superfamily"/>
</dbReference>
<dbReference type="SMART" id="SM00387">
    <property type="entry name" value="HATPase_c"/>
    <property type="match status" value="1"/>
</dbReference>
<dbReference type="Gene3D" id="1.10.287.130">
    <property type="match status" value="1"/>
</dbReference>
<dbReference type="Pfam" id="PF02518">
    <property type="entry name" value="HATPase_c"/>
    <property type="match status" value="1"/>
</dbReference>
<dbReference type="SUPFAM" id="SSF55874">
    <property type="entry name" value="ATPase domain of HSP90 chaperone/DNA topoisomerase II/histidine kinase"/>
    <property type="match status" value="1"/>
</dbReference>
<evidence type="ECO:0000256" key="4">
    <source>
        <dbReference type="PROSITE-ProRule" id="PRU00169"/>
    </source>
</evidence>
<dbReference type="InterPro" id="IPR003661">
    <property type="entry name" value="HisK_dim/P_dom"/>
</dbReference>
<evidence type="ECO:0000313" key="8">
    <source>
        <dbReference type="Proteomes" id="UP001221686"/>
    </source>
</evidence>
<dbReference type="PRINTS" id="PR00344">
    <property type="entry name" value="BCTRLSENSOR"/>
</dbReference>
<dbReference type="InterPro" id="IPR003594">
    <property type="entry name" value="HATPase_dom"/>
</dbReference>
<gene>
    <name evidence="7" type="ORF">POL25_38320</name>
</gene>
<dbReference type="SUPFAM" id="SSF47384">
    <property type="entry name" value="Homodimeric domain of signal transducing histidine kinase"/>
    <property type="match status" value="1"/>
</dbReference>
<dbReference type="RefSeq" id="WP_272091347.1">
    <property type="nucleotide sequence ID" value="NZ_JAQNDL010000004.1"/>
</dbReference>
<dbReference type="EMBL" id="JAQNDL010000004">
    <property type="protein sequence ID" value="MDC0722809.1"/>
    <property type="molecule type" value="Genomic_DNA"/>
</dbReference>
<evidence type="ECO:0000259" key="5">
    <source>
        <dbReference type="PROSITE" id="PS50109"/>
    </source>
</evidence>
<sequence>MNLEPIKFLLVDDTAQNLVALEALLRRDGLEILTARSGFEALELLLVHDVALAFLDVQMPGMDGFELAELMRGTERTKHVPIIFVTAGGRDAERVFQGYESGAVDFLHKPIDPRVLRSKADVFFELSKQRRDCTHALRLNEMFVGILGHDLRTPLSAIQTGTEILEQLVTDDDQLGILRRMFVSGHRMNEMIEQLLDLTRARLAGGLGFARGRKPVDVCELVQRAVDELRTTHSQRDVRVEAYGDANTAGDPDRLVQALSNLIGNAIQHGRADGPIAIRVFDDGHQIAVEIRNRGLIPAELLPVLFDPFRGREHGPSRANSRGLGLGLYIAQQIAQAHGGTVAVASSEETDTVFTLRLPRVSSDHPRTEPEPRPRSVLIVDDDEATRESLREAFAGEGYDAGTAADGRAALDLLLHGRAKPDLVILDMVMPILDGAQVYHAMQAVPELARIPVIVSTSDPTRVPPGTILIPKPVKLARLLDTAARLIRSP</sequence>
<dbReference type="PANTHER" id="PTHR43547">
    <property type="entry name" value="TWO-COMPONENT HISTIDINE KINASE"/>
    <property type="match status" value="1"/>
</dbReference>
<feature type="modified residue" description="4-aspartylphosphate" evidence="4">
    <location>
        <position position="56"/>
    </location>
</feature>
<dbReference type="PANTHER" id="PTHR43547:SF2">
    <property type="entry name" value="HYBRID SIGNAL TRANSDUCTION HISTIDINE KINASE C"/>
    <property type="match status" value="1"/>
</dbReference>